<name>A0A0E0LZN2_ORYPU</name>
<reference evidence="1" key="1">
    <citation type="submission" date="2015-04" db="UniProtKB">
        <authorList>
            <consortium name="EnsemblPlants"/>
        </authorList>
    </citation>
    <scope>IDENTIFICATION</scope>
</reference>
<organism evidence="1">
    <name type="scientific">Oryza punctata</name>
    <name type="common">Red rice</name>
    <dbReference type="NCBI Taxonomy" id="4537"/>
    <lineage>
        <taxon>Eukaryota</taxon>
        <taxon>Viridiplantae</taxon>
        <taxon>Streptophyta</taxon>
        <taxon>Embryophyta</taxon>
        <taxon>Tracheophyta</taxon>
        <taxon>Spermatophyta</taxon>
        <taxon>Magnoliopsida</taxon>
        <taxon>Liliopsida</taxon>
        <taxon>Poales</taxon>
        <taxon>Poaceae</taxon>
        <taxon>BOP clade</taxon>
        <taxon>Oryzoideae</taxon>
        <taxon>Oryzeae</taxon>
        <taxon>Oryzinae</taxon>
        <taxon>Oryza</taxon>
    </lineage>
</organism>
<evidence type="ECO:0000313" key="2">
    <source>
        <dbReference type="Proteomes" id="UP000026962"/>
    </source>
</evidence>
<dbReference type="Gramene" id="OPUNC09G04460.1">
    <property type="protein sequence ID" value="OPUNC09G04460.1"/>
    <property type="gene ID" value="OPUNC09G04460"/>
</dbReference>
<reference evidence="1" key="2">
    <citation type="submission" date="2018-05" db="EMBL/GenBank/DDBJ databases">
        <title>OpunRS2 (Oryza punctata Reference Sequence Version 2).</title>
        <authorList>
            <person name="Zhang J."/>
            <person name="Kudrna D."/>
            <person name="Lee S."/>
            <person name="Talag J."/>
            <person name="Welchert J."/>
            <person name="Wing R.A."/>
        </authorList>
    </citation>
    <scope>NUCLEOTIDE SEQUENCE [LARGE SCALE GENOMIC DNA]</scope>
</reference>
<dbReference type="HOGENOM" id="CLU_2762224_0_0_1"/>
<evidence type="ECO:0000313" key="1">
    <source>
        <dbReference type="EnsemblPlants" id="OPUNC09G04460.1"/>
    </source>
</evidence>
<protein>
    <submittedName>
        <fullName evidence="1">Uncharacterized protein</fullName>
    </submittedName>
</protein>
<proteinExistence type="predicted"/>
<accession>A0A0E0LZN2</accession>
<dbReference type="AlphaFoldDB" id="A0A0E0LZN2"/>
<keyword evidence="2" id="KW-1185">Reference proteome</keyword>
<dbReference type="EnsemblPlants" id="OPUNC09G04460.1">
    <property type="protein sequence ID" value="OPUNC09G04460.1"/>
    <property type="gene ID" value="OPUNC09G04460"/>
</dbReference>
<dbReference type="Proteomes" id="UP000026962">
    <property type="component" value="Chromosome 9"/>
</dbReference>
<sequence length="70" mass="7765">MAAVLVSRPPSPAWLMIKAWGHRSLLLSKVRDGQRGRPPEQVRRSDASSVEKLQLAGGWARVWPHLQGQG</sequence>